<gene>
    <name evidence="2" type="ORF">C5O18_03940</name>
</gene>
<sequence length="239" mass="23635">MNKLLAASLMTCMAATAHAEQAASPWSGLFGAAANIAAQKAGLGNNAAVQQAAAAAVNANAGLGNDPATIQRNLALALAAQAQASGQALNPAQQKALSDALASSGAQSLTLAQQQALLKQGMTPQQVQALAQLQSMNGAQLQALAQAQVNSLTPEQRRQYEAAQAQAIAQAQLQAQQAAAGPCQPVAQSKSGGLGGMFGKMAGGMLKSGLIPGVSAETANAAAQLAENAGAMADCVPAN</sequence>
<organism evidence="2 3">
    <name type="scientific">Amnimonas aquatica</name>
    <dbReference type="NCBI Taxonomy" id="2094561"/>
    <lineage>
        <taxon>Bacteria</taxon>
        <taxon>Pseudomonadati</taxon>
        <taxon>Pseudomonadota</taxon>
        <taxon>Gammaproteobacteria</taxon>
        <taxon>Moraxellales</taxon>
        <taxon>Moraxellaceae</taxon>
        <taxon>Amnimonas</taxon>
    </lineage>
</organism>
<protein>
    <submittedName>
        <fullName evidence="2">Uncharacterized protein</fullName>
    </submittedName>
</protein>
<feature type="signal peptide" evidence="1">
    <location>
        <begin position="1"/>
        <end position="19"/>
    </location>
</feature>
<keyword evidence="1" id="KW-0732">Signal</keyword>
<proteinExistence type="predicted"/>
<dbReference type="AlphaFoldDB" id="A0A2P6ATF3"/>
<keyword evidence="3" id="KW-1185">Reference proteome</keyword>
<reference evidence="3" key="1">
    <citation type="submission" date="2018-02" db="EMBL/GenBank/DDBJ databases">
        <title>Genome sequencing of Solimonas sp. HR-BB.</title>
        <authorList>
            <person name="Lee Y."/>
            <person name="Jeon C.O."/>
        </authorList>
    </citation>
    <scope>NUCLEOTIDE SEQUENCE [LARGE SCALE GENOMIC DNA]</scope>
    <source>
        <strain evidence="3">HR-E</strain>
    </source>
</reference>
<dbReference type="EMBL" id="PTQZ01000060">
    <property type="protein sequence ID" value="PQA47669.1"/>
    <property type="molecule type" value="Genomic_DNA"/>
</dbReference>
<feature type="chain" id="PRO_5015119491" evidence="1">
    <location>
        <begin position="20"/>
        <end position="239"/>
    </location>
</feature>
<accession>A0A2P6ATF3</accession>
<dbReference type="Proteomes" id="UP000243900">
    <property type="component" value="Unassembled WGS sequence"/>
</dbReference>
<evidence type="ECO:0000256" key="1">
    <source>
        <dbReference type="SAM" id="SignalP"/>
    </source>
</evidence>
<comment type="caution">
    <text evidence="2">The sequence shown here is derived from an EMBL/GenBank/DDBJ whole genome shotgun (WGS) entry which is preliminary data.</text>
</comment>
<dbReference type="RefSeq" id="WP_105191657.1">
    <property type="nucleotide sequence ID" value="NZ_PTQZ01000060.1"/>
</dbReference>
<evidence type="ECO:0000313" key="2">
    <source>
        <dbReference type="EMBL" id="PQA47669.1"/>
    </source>
</evidence>
<name>A0A2P6ATF3_9GAMM</name>
<evidence type="ECO:0000313" key="3">
    <source>
        <dbReference type="Proteomes" id="UP000243900"/>
    </source>
</evidence>